<reference evidence="1" key="2">
    <citation type="submission" date="2020-09" db="EMBL/GenBank/DDBJ databases">
        <authorList>
            <person name="Sun Q."/>
            <person name="Zhou Y."/>
        </authorList>
    </citation>
    <scope>NUCLEOTIDE SEQUENCE</scope>
    <source>
        <strain evidence="1">CGMCC 1.15448</strain>
    </source>
</reference>
<organism evidence="1 2">
    <name type="scientific">Puia dinghuensis</name>
    <dbReference type="NCBI Taxonomy" id="1792502"/>
    <lineage>
        <taxon>Bacteria</taxon>
        <taxon>Pseudomonadati</taxon>
        <taxon>Bacteroidota</taxon>
        <taxon>Chitinophagia</taxon>
        <taxon>Chitinophagales</taxon>
        <taxon>Chitinophagaceae</taxon>
        <taxon>Puia</taxon>
    </lineage>
</organism>
<gene>
    <name evidence="1" type="ORF">GCM10011511_35670</name>
</gene>
<accession>A0A8J2UF30</accession>
<dbReference type="AlphaFoldDB" id="A0A8J2UF30"/>
<evidence type="ECO:0000313" key="1">
    <source>
        <dbReference type="EMBL" id="GGB08995.1"/>
    </source>
</evidence>
<proteinExistence type="predicted"/>
<evidence type="ECO:0000313" key="2">
    <source>
        <dbReference type="Proteomes" id="UP000607559"/>
    </source>
</evidence>
<comment type="caution">
    <text evidence="1">The sequence shown here is derived from an EMBL/GenBank/DDBJ whole genome shotgun (WGS) entry which is preliminary data.</text>
</comment>
<name>A0A8J2UF30_9BACT</name>
<protein>
    <submittedName>
        <fullName evidence="1">Uncharacterized protein</fullName>
    </submittedName>
</protein>
<sequence length="108" mass="12834">MGYKRFKRILSVYLDQSEYEKLMENYKATIYKSKASYLRKLVLGQPVAVIYRNRSLDDFIETAVKLRKDLKILLGKETFTTIEKEELKRKMTIIEENLIKIVTPCNHK</sequence>
<dbReference type="EMBL" id="BMJC01000004">
    <property type="protein sequence ID" value="GGB08995.1"/>
    <property type="molecule type" value="Genomic_DNA"/>
</dbReference>
<reference evidence="1" key="1">
    <citation type="journal article" date="2014" name="Int. J. Syst. Evol. Microbiol.">
        <title>Complete genome sequence of Corynebacterium casei LMG S-19264T (=DSM 44701T), isolated from a smear-ripened cheese.</title>
        <authorList>
            <consortium name="US DOE Joint Genome Institute (JGI-PGF)"/>
            <person name="Walter F."/>
            <person name="Albersmeier A."/>
            <person name="Kalinowski J."/>
            <person name="Ruckert C."/>
        </authorList>
    </citation>
    <scope>NUCLEOTIDE SEQUENCE</scope>
    <source>
        <strain evidence="1">CGMCC 1.15448</strain>
    </source>
</reference>
<keyword evidence="2" id="KW-1185">Reference proteome</keyword>
<dbReference type="Proteomes" id="UP000607559">
    <property type="component" value="Unassembled WGS sequence"/>
</dbReference>